<evidence type="ECO:0000259" key="2">
    <source>
        <dbReference type="Pfam" id="PF16116"/>
    </source>
</evidence>
<dbReference type="InterPro" id="IPR032379">
    <property type="entry name" value="DUF4874"/>
</dbReference>
<name>A0A7C4V6M3_9DEIN</name>
<sequence>MPVSRRALGVVLAGLLLACGLVPGAAPPEADPPHWFRVQPAALPPTQNVLNPGRGFYTSNVDLFHPNEDVYRAVRQQGYTLAYPYETWLPKDRELSQQELTKLQQGFDLVRRHGFKLILRFRYSEAGDAEWSRITRHLEQLLPLIQANADVIAVMQAGFLGRWGEWHCWQATGPCHDGAAEKKYVLDALLAALANAGYDDLPVAVRYPPDKARYLGDLDFPDYDHVPPPPEPVDGFVESAGVRARIAHLNDCFLSSATDVGTYPDQPPERLEEWRAFTYAENAYLVFGGETCEAEDADDPQRSRGPRALAEIERSHLDYLNDDYHPQMLARWRQDGVYDQVKARMGYRLVVEEAAWTEARAGEAWAFRLNLRNDGFSRLKRRYDVVLVLQQGDRTVERPLGFDLRTVAAGETETFIQQGLGGLEPGTWRLGVAVRDPAPELARRAAYGIRFANDLDYDGVNWLGTLEVR</sequence>
<comment type="caution">
    <text evidence="4">The sequence shown here is derived from an EMBL/GenBank/DDBJ whole genome shotgun (WGS) entry which is preliminary data.</text>
</comment>
<dbReference type="EMBL" id="DRPZ01000208">
    <property type="protein sequence ID" value="HGY09988.1"/>
    <property type="molecule type" value="Genomic_DNA"/>
</dbReference>
<evidence type="ECO:0000313" key="4">
    <source>
        <dbReference type="EMBL" id="HGY09988.1"/>
    </source>
</evidence>
<evidence type="ECO:0000259" key="3">
    <source>
        <dbReference type="Pfam" id="PF16173"/>
    </source>
</evidence>
<feature type="signal peptide" evidence="1">
    <location>
        <begin position="1"/>
        <end position="25"/>
    </location>
</feature>
<keyword evidence="1" id="KW-0732">Signal</keyword>
<accession>A0A7C4V6M3</accession>
<feature type="domain" description="DUF4832" evidence="2">
    <location>
        <begin position="245"/>
        <end position="453"/>
    </location>
</feature>
<proteinExistence type="predicted"/>
<gene>
    <name evidence="4" type="ORF">ENK37_08065</name>
</gene>
<dbReference type="Proteomes" id="UP000885759">
    <property type="component" value="Unassembled WGS sequence"/>
</dbReference>
<reference evidence="4" key="1">
    <citation type="journal article" date="2020" name="mSystems">
        <title>Genome- and Community-Level Interaction Insights into Carbon Utilization and Element Cycling Functions of Hydrothermarchaeota in Hydrothermal Sediment.</title>
        <authorList>
            <person name="Zhou Z."/>
            <person name="Liu Y."/>
            <person name="Xu W."/>
            <person name="Pan J."/>
            <person name="Luo Z.H."/>
            <person name="Li M."/>
        </authorList>
    </citation>
    <scope>NUCLEOTIDE SEQUENCE [LARGE SCALE GENOMIC DNA]</scope>
    <source>
        <strain evidence="4">HyVt-570</strain>
    </source>
</reference>
<dbReference type="Pfam" id="PF16116">
    <property type="entry name" value="DUF4832"/>
    <property type="match status" value="1"/>
</dbReference>
<dbReference type="Pfam" id="PF16173">
    <property type="entry name" value="DUF4874"/>
    <property type="match status" value="1"/>
</dbReference>
<dbReference type="PROSITE" id="PS51257">
    <property type="entry name" value="PROKAR_LIPOPROTEIN"/>
    <property type="match status" value="1"/>
</dbReference>
<organism evidence="4">
    <name type="scientific">Oceanithermus profundus</name>
    <dbReference type="NCBI Taxonomy" id="187137"/>
    <lineage>
        <taxon>Bacteria</taxon>
        <taxon>Thermotogati</taxon>
        <taxon>Deinococcota</taxon>
        <taxon>Deinococci</taxon>
        <taxon>Thermales</taxon>
        <taxon>Thermaceae</taxon>
        <taxon>Oceanithermus</taxon>
    </lineage>
</organism>
<feature type="domain" description="DUF4874" evidence="3">
    <location>
        <begin position="51"/>
        <end position="208"/>
    </location>
</feature>
<feature type="chain" id="PRO_5027677427" evidence="1">
    <location>
        <begin position="26"/>
        <end position="469"/>
    </location>
</feature>
<dbReference type="InterPro" id="IPR032267">
    <property type="entry name" value="DUF4832"/>
</dbReference>
<protein>
    <submittedName>
        <fullName evidence="4">DUF4832 domain-containing protein</fullName>
    </submittedName>
</protein>
<dbReference type="AlphaFoldDB" id="A0A7C4V6M3"/>
<evidence type="ECO:0000256" key="1">
    <source>
        <dbReference type="SAM" id="SignalP"/>
    </source>
</evidence>